<protein>
    <submittedName>
        <fullName evidence="2">Uncharacterized protein</fullName>
    </submittedName>
</protein>
<name>A0A370WVC2_9GAMM</name>
<dbReference type="Proteomes" id="UP000255334">
    <property type="component" value="Unassembled WGS sequence"/>
</dbReference>
<evidence type="ECO:0000313" key="3">
    <source>
        <dbReference type="Proteomes" id="UP000255334"/>
    </source>
</evidence>
<feature type="chain" id="PRO_5017009356" evidence="1">
    <location>
        <begin position="27"/>
        <end position="117"/>
    </location>
</feature>
<accession>A0A370WVC2</accession>
<dbReference type="OrthoDB" id="5959790at2"/>
<proteinExistence type="predicted"/>
<keyword evidence="3" id="KW-1185">Reference proteome</keyword>
<gene>
    <name evidence="2" type="ORF">DWU99_20300</name>
</gene>
<organism evidence="2 3">
    <name type="scientific">Dyella psychrodurans</name>
    <dbReference type="NCBI Taxonomy" id="1927960"/>
    <lineage>
        <taxon>Bacteria</taxon>
        <taxon>Pseudomonadati</taxon>
        <taxon>Pseudomonadota</taxon>
        <taxon>Gammaproteobacteria</taxon>
        <taxon>Lysobacterales</taxon>
        <taxon>Rhodanobacteraceae</taxon>
        <taxon>Dyella</taxon>
    </lineage>
</organism>
<evidence type="ECO:0000313" key="2">
    <source>
        <dbReference type="EMBL" id="RDS80001.1"/>
    </source>
</evidence>
<dbReference type="EMBL" id="QRBF01000012">
    <property type="protein sequence ID" value="RDS80001.1"/>
    <property type="molecule type" value="Genomic_DNA"/>
</dbReference>
<keyword evidence="1" id="KW-0732">Signal</keyword>
<dbReference type="AlphaFoldDB" id="A0A370WVC2"/>
<evidence type="ECO:0000256" key="1">
    <source>
        <dbReference type="SAM" id="SignalP"/>
    </source>
</evidence>
<dbReference type="RefSeq" id="WP_115479929.1">
    <property type="nucleotide sequence ID" value="NZ_QRBF01000012.1"/>
</dbReference>
<reference evidence="2 3" key="1">
    <citation type="submission" date="2018-07" db="EMBL/GenBank/DDBJ databases">
        <title>Dyella monticola sp. nov. and Dyella psychrodurans sp. nov. isolated from monsoon evergreen broad-leaved forest soil of Dinghu Mountain, China.</title>
        <authorList>
            <person name="Gao Z."/>
            <person name="Qiu L."/>
        </authorList>
    </citation>
    <scope>NUCLEOTIDE SEQUENCE [LARGE SCALE GENOMIC DNA]</scope>
    <source>
        <strain evidence="2 3">4MSK11</strain>
    </source>
</reference>
<comment type="caution">
    <text evidence="2">The sequence shown here is derived from an EMBL/GenBank/DDBJ whole genome shotgun (WGS) entry which is preliminary data.</text>
</comment>
<feature type="signal peptide" evidence="1">
    <location>
        <begin position="1"/>
        <end position="26"/>
    </location>
</feature>
<sequence length="117" mass="11780">MFKKMTVQVVAAACVVAASALQPALAQTTSSVGSIVGIGAGWSADIFSLAVTNTVPNPAGCAYSDAYVMSSNDPGYNTMYAAVLTAYSTGSQIAVTVSNTLCTAGRPTIIGVSVYNS</sequence>